<dbReference type="SMART" id="SM00487">
    <property type="entry name" value="DEXDc"/>
    <property type="match status" value="1"/>
</dbReference>
<dbReference type="FunFam" id="3.40.50.300:FF:002125">
    <property type="entry name" value="ATP-dependent helicase HrpB"/>
    <property type="match status" value="1"/>
</dbReference>
<evidence type="ECO:0000256" key="2">
    <source>
        <dbReference type="ARBA" id="ARBA00022801"/>
    </source>
</evidence>
<dbReference type="InterPro" id="IPR049614">
    <property type="entry name" value="HrpB_DEXH"/>
</dbReference>
<dbReference type="PANTHER" id="PTHR43519">
    <property type="entry name" value="ATP-DEPENDENT RNA HELICASE HRPB"/>
    <property type="match status" value="1"/>
</dbReference>
<dbReference type="Gene3D" id="1.20.120.1080">
    <property type="match status" value="1"/>
</dbReference>
<organism evidence="7 8">
    <name type="scientific">Thiocystis violascens (strain ATCC 17096 / DSM 198 / 6111)</name>
    <name type="common">Chromatium violascens</name>
    <dbReference type="NCBI Taxonomy" id="765911"/>
    <lineage>
        <taxon>Bacteria</taxon>
        <taxon>Pseudomonadati</taxon>
        <taxon>Pseudomonadota</taxon>
        <taxon>Gammaproteobacteria</taxon>
        <taxon>Chromatiales</taxon>
        <taxon>Chromatiaceae</taxon>
        <taxon>Thiocystis</taxon>
    </lineage>
</organism>
<dbReference type="Pfam" id="PF00270">
    <property type="entry name" value="DEAD"/>
    <property type="match status" value="1"/>
</dbReference>
<keyword evidence="8" id="KW-1185">Reference proteome</keyword>
<evidence type="ECO:0000256" key="3">
    <source>
        <dbReference type="ARBA" id="ARBA00022806"/>
    </source>
</evidence>
<dbReference type="AlphaFoldDB" id="I3YBJ2"/>
<dbReference type="InterPro" id="IPR011545">
    <property type="entry name" value="DEAD/DEAH_box_helicase_dom"/>
</dbReference>
<keyword evidence="1" id="KW-0547">Nucleotide-binding</keyword>
<dbReference type="InterPro" id="IPR010225">
    <property type="entry name" value="HrpB"/>
</dbReference>
<dbReference type="InterPro" id="IPR048333">
    <property type="entry name" value="HA2_WH"/>
</dbReference>
<feature type="domain" description="Helicase C-terminal" evidence="6">
    <location>
        <begin position="212"/>
        <end position="378"/>
    </location>
</feature>
<dbReference type="CDD" id="cd17990">
    <property type="entry name" value="DEXHc_HrpB"/>
    <property type="match status" value="1"/>
</dbReference>
<dbReference type="InterPro" id="IPR027417">
    <property type="entry name" value="P-loop_NTPase"/>
</dbReference>
<evidence type="ECO:0000256" key="4">
    <source>
        <dbReference type="ARBA" id="ARBA00022840"/>
    </source>
</evidence>
<dbReference type="EMBL" id="CP003154">
    <property type="protein sequence ID" value="AFL74360.1"/>
    <property type="molecule type" value="Genomic_DNA"/>
</dbReference>
<dbReference type="SMART" id="SM00490">
    <property type="entry name" value="HELICc"/>
    <property type="match status" value="1"/>
</dbReference>
<name>I3YBJ2_THIV6</name>
<dbReference type="Pfam" id="PF04408">
    <property type="entry name" value="WHD_HA2"/>
    <property type="match status" value="1"/>
</dbReference>
<dbReference type="eggNOG" id="COG1643">
    <property type="taxonomic scope" value="Bacteria"/>
</dbReference>
<dbReference type="PIRSF" id="PIRSF005496">
    <property type="entry name" value="ATP_hel_hrpB"/>
    <property type="match status" value="1"/>
</dbReference>
<sequence>MPPTTPAVRDRPLPIETAMDALRAALRQGHALLQAPTGSGKSTQVPLALLDADWLDGQRILMLEPRRPAARMTAARMAALLGESLGERVGYQVRFERRIGQGTRIEVITEGILTRRIQSDPGLDGVGLIVFDEFHERNLQSDLGLALALDVVANLRPELRLLVMSATLDAEPVARLLGGAPIVRGAGRSFPVAVQYAERTPGSDPVQTTVAGIRAALAEHDGDILAFLPGAGEIDRCVEQVARHAGDGVIVLPLHGSLPTAAQDRALLPGESGGQRRVIVATDLAETSVTIQGIRVVVDSGLTRKPRFDPGAGLSRLVTEAIPRASAEQRAGRAGRLGPGVCYRLWTRAQEHGRPEHRTPEILQSDLAPLVLELALWGVKDPARLRWLDPPPAPAWEQAVELLRALDALDAGHALTRLGRAMAELPIHPRLAAMLLGAAPAARQTAADLCALISERDPMLSAPDLARSADLGPRLQALQALREKRHPSGMDRQRLAAIERVSRQLLRLLGTSPADGVASPGALLALAYPERIAQRRDGADDRYLLASGAGVLLPRDDALAVHPYLVVAALDARGRDGRIQLALPLAETELRARFADRIETRRQIAWDHERDSVTAREITRYGAIVLDSRPIPLGDQADVAGLLLDRIRDQLDRALNWTDAARQIQARVGLLRAHDANGGWPDLSSGALRESLADWLAPWLAGKSRLAEIQRLDLSAILTARLSWEQQQRLERDAPKVLVTPAGNRRPIDYVTGDRPILAVPLQELFGLTETPCVCGGRVSVLLHLLSPARRPIQVTQDLAGFWARGYADVRKELRGRYPKHHWPEDPTQAPAVVGGIRRRANRSAH</sequence>
<dbReference type="PANTHER" id="PTHR43519:SF1">
    <property type="entry name" value="ATP-DEPENDENT RNA HELICASE HRPB"/>
    <property type="match status" value="1"/>
</dbReference>
<evidence type="ECO:0000313" key="8">
    <source>
        <dbReference type="Proteomes" id="UP000006062"/>
    </source>
</evidence>
<dbReference type="Pfam" id="PF08482">
    <property type="entry name" value="HrpB_C"/>
    <property type="match status" value="1"/>
</dbReference>
<dbReference type="HOGENOM" id="CLU_001832_5_6_6"/>
<dbReference type="SMART" id="SM00847">
    <property type="entry name" value="HA2"/>
    <property type="match status" value="1"/>
</dbReference>
<evidence type="ECO:0000313" key="7">
    <source>
        <dbReference type="EMBL" id="AFL74360.1"/>
    </source>
</evidence>
<dbReference type="KEGG" id="tvi:Thivi_2415"/>
<dbReference type="STRING" id="765911.Thivi_2415"/>
<dbReference type="InterPro" id="IPR013689">
    <property type="entry name" value="RNA_helicase_ATP-dep_HrpB_C"/>
</dbReference>
<keyword evidence="2" id="KW-0378">Hydrolase</keyword>
<dbReference type="Pfam" id="PF00271">
    <property type="entry name" value="Helicase_C"/>
    <property type="match status" value="1"/>
</dbReference>
<dbReference type="GO" id="GO:0003676">
    <property type="term" value="F:nucleic acid binding"/>
    <property type="evidence" value="ECO:0007669"/>
    <property type="project" value="InterPro"/>
</dbReference>
<accession>I3YBJ2</accession>
<evidence type="ECO:0000256" key="1">
    <source>
        <dbReference type="ARBA" id="ARBA00022741"/>
    </source>
</evidence>
<dbReference type="PROSITE" id="PS51194">
    <property type="entry name" value="HELICASE_CTER"/>
    <property type="match status" value="1"/>
</dbReference>
<dbReference type="CDD" id="cd18791">
    <property type="entry name" value="SF2_C_RHA"/>
    <property type="match status" value="1"/>
</dbReference>
<reference evidence="7 8" key="1">
    <citation type="submission" date="2012-06" db="EMBL/GenBank/DDBJ databases">
        <title>Complete sequence of Thiocystis violascens DSM 198.</title>
        <authorList>
            <consortium name="US DOE Joint Genome Institute"/>
            <person name="Lucas S."/>
            <person name="Han J."/>
            <person name="Lapidus A."/>
            <person name="Cheng J.-F."/>
            <person name="Goodwin L."/>
            <person name="Pitluck S."/>
            <person name="Peters L."/>
            <person name="Ovchinnikova G."/>
            <person name="Teshima H."/>
            <person name="Detter J.C."/>
            <person name="Han C."/>
            <person name="Tapia R."/>
            <person name="Land M."/>
            <person name="Hauser L."/>
            <person name="Kyrpides N."/>
            <person name="Ivanova N."/>
            <person name="Pagani I."/>
            <person name="Vogl K."/>
            <person name="Liu Z."/>
            <person name="Frigaard N.-U."/>
            <person name="Bryant D."/>
            <person name="Woyke T."/>
        </authorList>
    </citation>
    <scope>NUCLEOTIDE SEQUENCE [LARGE SCALE GENOMIC DNA]</scope>
    <source>
        <strain evidence="8">ATCC 17096 / DSM 198 / 6111</strain>
    </source>
</reference>
<dbReference type="GO" id="GO:0005524">
    <property type="term" value="F:ATP binding"/>
    <property type="evidence" value="ECO:0007669"/>
    <property type="project" value="UniProtKB-KW"/>
</dbReference>
<dbReference type="GO" id="GO:0016787">
    <property type="term" value="F:hydrolase activity"/>
    <property type="evidence" value="ECO:0007669"/>
    <property type="project" value="UniProtKB-KW"/>
</dbReference>
<dbReference type="InterPro" id="IPR014001">
    <property type="entry name" value="Helicase_ATP-bd"/>
</dbReference>
<evidence type="ECO:0000259" key="6">
    <source>
        <dbReference type="PROSITE" id="PS51194"/>
    </source>
</evidence>
<dbReference type="InterPro" id="IPR001650">
    <property type="entry name" value="Helicase_C-like"/>
</dbReference>
<dbReference type="OrthoDB" id="9805617at2"/>
<gene>
    <name evidence="7" type="ordered locus">Thivi_2415</name>
</gene>
<dbReference type="RefSeq" id="WP_014778805.1">
    <property type="nucleotide sequence ID" value="NC_018012.1"/>
</dbReference>
<keyword evidence="3 7" id="KW-0347">Helicase</keyword>
<dbReference type="Proteomes" id="UP000006062">
    <property type="component" value="Chromosome"/>
</dbReference>
<dbReference type="GO" id="GO:0004386">
    <property type="term" value="F:helicase activity"/>
    <property type="evidence" value="ECO:0007669"/>
    <property type="project" value="UniProtKB-KW"/>
</dbReference>
<evidence type="ECO:0000259" key="5">
    <source>
        <dbReference type="PROSITE" id="PS51192"/>
    </source>
</evidence>
<protein>
    <submittedName>
        <fullName evidence="7">ATP-dependent helicase HrpB</fullName>
    </submittedName>
</protein>
<keyword evidence="4" id="KW-0067">ATP-binding</keyword>
<dbReference type="PROSITE" id="PS51192">
    <property type="entry name" value="HELICASE_ATP_BIND_1"/>
    <property type="match status" value="1"/>
</dbReference>
<proteinExistence type="predicted"/>
<dbReference type="Gene3D" id="3.40.50.300">
    <property type="entry name" value="P-loop containing nucleotide triphosphate hydrolases"/>
    <property type="match status" value="2"/>
</dbReference>
<dbReference type="NCBIfam" id="TIGR01970">
    <property type="entry name" value="DEAH_box_HrpB"/>
    <property type="match status" value="1"/>
</dbReference>
<feature type="domain" description="Helicase ATP-binding" evidence="5">
    <location>
        <begin position="22"/>
        <end position="186"/>
    </location>
</feature>
<dbReference type="SUPFAM" id="SSF52540">
    <property type="entry name" value="P-loop containing nucleoside triphosphate hydrolases"/>
    <property type="match status" value="1"/>
</dbReference>
<dbReference type="InterPro" id="IPR007502">
    <property type="entry name" value="Helicase-assoc_dom"/>
</dbReference>